<proteinExistence type="predicted"/>
<protein>
    <submittedName>
        <fullName evidence="3">Thioredoxin-2-Like Isoform X2</fullName>
    </submittedName>
</protein>
<dbReference type="PROSITE" id="PS51352">
    <property type="entry name" value="THIOREDOXIN_2"/>
    <property type="match status" value="1"/>
</dbReference>
<dbReference type="PANTHER" id="PTHR46115">
    <property type="entry name" value="THIOREDOXIN-LIKE PROTEIN 1"/>
    <property type="match status" value="1"/>
</dbReference>
<dbReference type="EMBL" id="PP542043">
    <property type="protein sequence ID" value="XDO02238.1"/>
    <property type="molecule type" value="Genomic_DNA"/>
</dbReference>
<evidence type="ECO:0000259" key="2">
    <source>
        <dbReference type="PROSITE" id="PS51352"/>
    </source>
</evidence>
<dbReference type="Gene3D" id="3.40.30.10">
    <property type="entry name" value="Glutaredoxin"/>
    <property type="match status" value="1"/>
</dbReference>
<evidence type="ECO:0000313" key="3">
    <source>
        <dbReference type="EMBL" id="XDO02238.1"/>
    </source>
</evidence>
<dbReference type="Pfam" id="PF00085">
    <property type="entry name" value="Thioredoxin"/>
    <property type="match status" value="1"/>
</dbReference>
<dbReference type="InterPro" id="IPR036249">
    <property type="entry name" value="Thioredoxin-like_sf"/>
</dbReference>
<name>A0AB39JFN2_9VIRU</name>
<sequence>MDLELDTIELETREDLVKFLKNTKYEFVILKFSAEWCKPCKIIAPFVNTIINEKIEYFDKNNIKNKFIYINVDVDECFDLYAFLKKKKMINGIPTIFLYSKKLYSNLPENEIFIPSASISGTNEQQIRNVLNFIK</sequence>
<gene>
    <name evidence="3" type="ORF">FloV-SA2_00420</name>
</gene>
<accession>A0AB39JFN2</accession>
<feature type="domain" description="Thioredoxin" evidence="2">
    <location>
        <begin position="1"/>
        <end position="135"/>
    </location>
</feature>
<dbReference type="InterPro" id="IPR013766">
    <property type="entry name" value="Thioredoxin_domain"/>
</dbReference>
<dbReference type="SUPFAM" id="SSF52833">
    <property type="entry name" value="Thioredoxin-like"/>
    <property type="match status" value="1"/>
</dbReference>
<evidence type="ECO:0000256" key="1">
    <source>
        <dbReference type="ARBA" id="ARBA00023157"/>
    </source>
</evidence>
<reference evidence="3" key="1">
    <citation type="submission" date="2024-03" db="EMBL/GenBank/DDBJ databases">
        <title>Eukaryotic viruses encode the ribosomal protein eL40.</title>
        <authorList>
            <person name="Thomy J."/>
            <person name="Schvarcz C.R."/>
            <person name="McBeain K.A."/>
            <person name="Edwards K.F."/>
            <person name="Steward G.F."/>
        </authorList>
    </citation>
    <scope>NUCLEOTIDE SEQUENCE</scope>
    <source>
        <strain evidence="3">FloV-SA2</strain>
    </source>
</reference>
<dbReference type="CDD" id="cd02947">
    <property type="entry name" value="TRX_family"/>
    <property type="match status" value="1"/>
</dbReference>
<keyword evidence="1" id="KW-1015">Disulfide bond</keyword>
<organism evidence="3">
    <name type="scientific">Florenciella sp. virus SA2</name>
    <dbReference type="NCBI Taxonomy" id="3240092"/>
    <lineage>
        <taxon>Viruses</taxon>
    </lineage>
</organism>